<name>A0A649VM83_9CAUD</name>
<dbReference type="Proteomes" id="UP000427282">
    <property type="component" value="Segment"/>
</dbReference>
<organism evidence="1 2">
    <name type="scientific">Arthrobacter phage Mufasa8</name>
    <dbReference type="NCBI Taxonomy" id="2656526"/>
    <lineage>
        <taxon>Viruses</taxon>
        <taxon>Duplodnaviria</taxon>
        <taxon>Heunggongvirae</taxon>
        <taxon>Uroviricota</taxon>
        <taxon>Caudoviricetes</taxon>
        <taxon>Mufasoctovirus</taxon>
        <taxon>Mufasoctovirus mufasa8</taxon>
    </lineage>
</organism>
<evidence type="ECO:0000313" key="1">
    <source>
        <dbReference type="EMBL" id="QGJ93458.1"/>
    </source>
</evidence>
<sequence>MMLVNPTAATLTNRGSYITVNEFKNHPNGVDTRQLVPGGSPQVNAQALKDVIARASSMADNICQKVLGATVDVQTGDHTTGPGGTIKAPLDNTPIIGIIEVALGLGPNSLTPMQSLDGISMGSRVLTIPGAWGGYYAPSRVYSRITYMSGWANTTLTAQATVGATSLQVADGVGIVPGQALTLSSASATETVHVAPDFDPPVTHGPVTVTLAQPTAYGYSIDDSLSAFPAAIKLAVILLTSSLIKNRGSDALVMGSLQGGPDHEADFGDNGENEYGLAVAQLSPYIRTA</sequence>
<proteinExistence type="predicted"/>
<dbReference type="GeneID" id="55814462"/>
<evidence type="ECO:0000313" key="2">
    <source>
        <dbReference type="Proteomes" id="UP000427282"/>
    </source>
</evidence>
<dbReference type="RefSeq" id="YP_009885088.1">
    <property type="nucleotide sequence ID" value="NC_049478.1"/>
</dbReference>
<dbReference type="EMBL" id="MN586027">
    <property type="protein sequence ID" value="QGJ93458.1"/>
    <property type="molecule type" value="Genomic_DNA"/>
</dbReference>
<dbReference type="KEGG" id="vg:55814462"/>
<keyword evidence="2" id="KW-1185">Reference proteome</keyword>
<gene>
    <name evidence="1" type="primary">8</name>
    <name evidence="1" type="ORF">SEA_MUFASA8_8</name>
</gene>
<reference evidence="1 2" key="1">
    <citation type="submission" date="2019-10" db="EMBL/GenBank/DDBJ databases">
        <authorList>
            <person name="Garlena R.A."/>
            <person name="Russell D.A."/>
            <person name="Pope W.H."/>
            <person name="Jacobs-Sera D."/>
            <person name="Hatfull G.F."/>
        </authorList>
    </citation>
    <scope>NUCLEOTIDE SEQUENCE [LARGE SCALE GENOMIC DNA]</scope>
</reference>
<accession>A0A649VM83</accession>
<protein>
    <submittedName>
        <fullName evidence="1">Head-to-tail adaptor</fullName>
    </submittedName>
</protein>